<feature type="domain" description="Acyl-CoA dehydrogenase/oxidase N-terminal" evidence="7">
    <location>
        <begin position="6"/>
        <end position="119"/>
    </location>
</feature>
<dbReference type="SUPFAM" id="SSF56645">
    <property type="entry name" value="Acyl-CoA dehydrogenase NM domain-like"/>
    <property type="match status" value="1"/>
</dbReference>
<dbReference type="Proteomes" id="UP000430079">
    <property type="component" value="Unassembled WGS sequence"/>
</dbReference>
<dbReference type="InterPro" id="IPR013786">
    <property type="entry name" value="AcylCoA_DH/ox_N"/>
</dbReference>
<reference evidence="8 9" key="1">
    <citation type="submission" date="2019-12" db="EMBL/GenBank/DDBJ databases">
        <title>Whole genome shotgun sequence of Streptomyces hygroscopicus subsp. glebosus NBRC 13786.</title>
        <authorList>
            <person name="Ichikawa N."/>
            <person name="Kimura A."/>
            <person name="Kitahashi Y."/>
            <person name="Komaki H."/>
            <person name="Tamura T."/>
        </authorList>
    </citation>
    <scope>NUCLEOTIDE SEQUENCE [LARGE SCALE GENOMIC DNA]</scope>
    <source>
        <strain evidence="8 9">NBRC 13786</strain>
    </source>
</reference>
<accession>A0A640T150</accession>
<protein>
    <submittedName>
        <fullName evidence="8">Acyl-CoA dehydrogenase</fullName>
    </submittedName>
</protein>
<dbReference type="PANTHER" id="PTHR43884:SF20">
    <property type="entry name" value="ACYL-COA DEHYDROGENASE FADE28"/>
    <property type="match status" value="1"/>
</dbReference>
<dbReference type="SUPFAM" id="SSF47203">
    <property type="entry name" value="Acyl-CoA dehydrogenase C-terminal domain-like"/>
    <property type="match status" value="1"/>
</dbReference>
<evidence type="ECO:0000256" key="3">
    <source>
        <dbReference type="ARBA" id="ARBA00022630"/>
    </source>
</evidence>
<keyword evidence="3" id="KW-0285">Flavoprotein</keyword>
<dbReference type="RefSeq" id="WP_190142726.1">
    <property type="nucleotide sequence ID" value="NZ_BLIO01000001.1"/>
</dbReference>
<evidence type="ECO:0000313" key="8">
    <source>
        <dbReference type="EMBL" id="GFE16221.1"/>
    </source>
</evidence>
<dbReference type="InterPro" id="IPR036250">
    <property type="entry name" value="AcylCo_DH-like_C"/>
</dbReference>
<evidence type="ECO:0000259" key="6">
    <source>
        <dbReference type="Pfam" id="PF00441"/>
    </source>
</evidence>
<name>A0A640T150_9ACTN</name>
<dbReference type="GO" id="GO:0050660">
    <property type="term" value="F:flavin adenine dinucleotide binding"/>
    <property type="evidence" value="ECO:0007669"/>
    <property type="project" value="InterPro"/>
</dbReference>
<keyword evidence="4" id="KW-0274">FAD</keyword>
<sequence length="447" mass="45456">MDAAFTEEQHEIRRTLRELLLKRCGPDEVKAAVRTPPGYDTQLWQRLAGRLGLPGLALPTAYGGVGCGPTELALACEETGRVVLPSPLVATAALAAPLLLALGSERQRTTLLPALAAGELTATLAVPGGQLATALALTGPNDGDWAGGGRAGGIQARRVPAEGAAAPSRNGGQAAGGGWRLYGEAGQVLNGHTADVLVVAAHTGGFARSRTLLFLVRAADAGAARPGAEPGVPGLLRTRQTALDETRPQARLELRDVPAELLGEGHGDAAAVARALAATGVVAAAALAAEAVGAADTALARTVAHVQQRVQFGRPIGSFQAVQHRLADLYVALQAARSAAYYAAWSTGGGPEGDASEPGVGALALAQALEALRAVAAEAVQLHGGIGFTWEHEAHLYFKRAACDELLLGPVHRLRARAAEEAGLFPGGAAEPGGAPFAGRAPEAVEV</sequence>
<dbReference type="InterPro" id="IPR009075">
    <property type="entry name" value="AcylCo_DH/oxidase_C"/>
</dbReference>
<dbReference type="GO" id="GO:0003995">
    <property type="term" value="F:acyl-CoA dehydrogenase activity"/>
    <property type="evidence" value="ECO:0007669"/>
    <property type="project" value="TreeGrafter"/>
</dbReference>
<dbReference type="Gene3D" id="1.10.540.10">
    <property type="entry name" value="Acyl-CoA dehydrogenase/oxidase, N-terminal domain"/>
    <property type="match status" value="1"/>
</dbReference>
<dbReference type="Gene3D" id="1.20.140.10">
    <property type="entry name" value="Butyryl-CoA Dehydrogenase, subunit A, domain 3"/>
    <property type="match status" value="1"/>
</dbReference>
<comment type="cofactor">
    <cofactor evidence="1">
        <name>FAD</name>
        <dbReference type="ChEBI" id="CHEBI:57692"/>
    </cofactor>
</comment>
<keyword evidence="5" id="KW-0560">Oxidoreductase</keyword>
<evidence type="ECO:0000256" key="1">
    <source>
        <dbReference type="ARBA" id="ARBA00001974"/>
    </source>
</evidence>
<dbReference type="InterPro" id="IPR009100">
    <property type="entry name" value="AcylCoA_DH/oxidase_NM_dom_sf"/>
</dbReference>
<dbReference type="Pfam" id="PF02771">
    <property type="entry name" value="Acyl-CoA_dh_N"/>
    <property type="match status" value="1"/>
</dbReference>
<gene>
    <name evidence="8" type="primary">acd_2</name>
    <name evidence="8" type="ORF">Sgleb_42680</name>
</gene>
<feature type="domain" description="Acyl-CoA dehydrogenase/oxidase C-terminal" evidence="6">
    <location>
        <begin position="285"/>
        <end position="420"/>
    </location>
</feature>
<dbReference type="AlphaFoldDB" id="A0A640T150"/>
<dbReference type="InterPro" id="IPR046373">
    <property type="entry name" value="Acyl-CoA_Oxase/DH_mid-dom_sf"/>
</dbReference>
<keyword evidence="9" id="KW-1185">Reference proteome</keyword>
<evidence type="ECO:0000313" key="9">
    <source>
        <dbReference type="Proteomes" id="UP000430079"/>
    </source>
</evidence>
<comment type="similarity">
    <text evidence="2">Belongs to the acyl-CoA dehydrogenase family.</text>
</comment>
<dbReference type="PANTHER" id="PTHR43884">
    <property type="entry name" value="ACYL-COA DEHYDROGENASE"/>
    <property type="match status" value="1"/>
</dbReference>
<dbReference type="Gene3D" id="2.40.110.10">
    <property type="entry name" value="Butyryl-CoA Dehydrogenase, subunit A, domain 2"/>
    <property type="match status" value="1"/>
</dbReference>
<evidence type="ECO:0000256" key="4">
    <source>
        <dbReference type="ARBA" id="ARBA00022827"/>
    </source>
</evidence>
<proteinExistence type="inferred from homology"/>
<comment type="caution">
    <text evidence="8">The sequence shown here is derived from an EMBL/GenBank/DDBJ whole genome shotgun (WGS) entry which is preliminary data.</text>
</comment>
<dbReference type="Pfam" id="PF00441">
    <property type="entry name" value="Acyl-CoA_dh_1"/>
    <property type="match status" value="1"/>
</dbReference>
<dbReference type="InterPro" id="IPR037069">
    <property type="entry name" value="AcylCoA_DH/ox_N_sf"/>
</dbReference>
<evidence type="ECO:0000256" key="2">
    <source>
        <dbReference type="ARBA" id="ARBA00009347"/>
    </source>
</evidence>
<organism evidence="8 9">
    <name type="scientific">Streptomyces glebosus</name>
    <dbReference type="NCBI Taxonomy" id="249580"/>
    <lineage>
        <taxon>Bacteria</taxon>
        <taxon>Bacillati</taxon>
        <taxon>Actinomycetota</taxon>
        <taxon>Actinomycetes</taxon>
        <taxon>Kitasatosporales</taxon>
        <taxon>Streptomycetaceae</taxon>
        <taxon>Streptomyces</taxon>
    </lineage>
</organism>
<evidence type="ECO:0000259" key="7">
    <source>
        <dbReference type="Pfam" id="PF02771"/>
    </source>
</evidence>
<dbReference type="EMBL" id="BLIO01000001">
    <property type="protein sequence ID" value="GFE16221.1"/>
    <property type="molecule type" value="Genomic_DNA"/>
</dbReference>
<evidence type="ECO:0000256" key="5">
    <source>
        <dbReference type="ARBA" id="ARBA00023002"/>
    </source>
</evidence>